<evidence type="ECO:0000256" key="1">
    <source>
        <dbReference type="PROSITE-ProRule" id="PRU00742"/>
    </source>
</evidence>
<proteinExistence type="inferred from homology"/>
<dbReference type="RefSeq" id="WP_087255296.1">
    <property type="nucleotide sequence ID" value="NZ_CALURN010000021.1"/>
</dbReference>
<dbReference type="Pfam" id="PF00491">
    <property type="entry name" value="Arginase"/>
    <property type="match status" value="1"/>
</dbReference>
<dbReference type="Gene3D" id="3.40.800.10">
    <property type="entry name" value="Ureohydrolase domain"/>
    <property type="match status" value="1"/>
</dbReference>
<dbReference type="PANTHER" id="PTHR11358:SF41">
    <property type="entry name" value="ARGINASE"/>
    <property type="match status" value="1"/>
</dbReference>
<comment type="caution">
    <text evidence="2">The sequence shown here is derived from an EMBL/GenBank/DDBJ whole genome shotgun (WGS) entry which is preliminary data.</text>
</comment>
<comment type="similarity">
    <text evidence="1">Belongs to the arginase family.</text>
</comment>
<accession>A0A1Y4QL11</accession>
<dbReference type="InterPro" id="IPR006035">
    <property type="entry name" value="Ureohydrolase"/>
</dbReference>
<dbReference type="SUPFAM" id="SSF52768">
    <property type="entry name" value="Arginase/deacetylase"/>
    <property type="match status" value="1"/>
</dbReference>
<dbReference type="PROSITE" id="PS51409">
    <property type="entry name" value="ARGINASE_2"/>
    <property type="match status" value="1"/>
</dbReference>
<gene>
    <name evidence="2" type="ORF">B5E91_04085</name>
</gene>
<dbReference type="GO" id="GO:0008783">
    <property type="term" value="F:agmatinase activity"/>
    <property type="evidence" value="ECO:0007669"/>
    <property type="project" value="TreeGrafter"/>
</dbReference>
<dbReference type="AlphaFoldDB" id="A0A1Y4QL11"/>
<dbReference type="Proteomes" id="UP000196258">
    <property type="component" value="Unassembled WGS sequence"/>
</dbReference>
<reference evidence="3" key="1">
    <citation type="submission" date="2017-04" db="EMBL/GenBank/DDBJ databases">
        <title>Function of individual gut microbiota members based on whole genome sequencing of pure cultures obtained from chicken caecum.</title>
        <authorList>
            <person name="Medvecky M."/>
            <person name="Cejkova D."/>
            <person name="Polansky O."/>
            <person name="Karasova D."/>
            <person name="Kubasova T."/>
            <person name="Cizek A."/>
            <person name="Rychlik I."/>
        </authorList>
    </citation>
    <scope>NUCLEOTIDE SEQUENCE [LARGE SCALE GENOMIC DNA]</scope>
    <source>
        <strain evidence="3">An149</strain>
    </source>
</reference>
<dbReference type="GO" id="GO:0033389">
    <property type="term" value="P:putrescine biosynthetic process from arginine, via agmatine"/>
    <property type="evidence" value="ECO:0007669"/>
    <property type="project" value="TreeGrafter"/>
</dbReference>
<protein>
    <submittedName>
        <fullName evidence="2">Arginase</fullName>
    </submittedName>
</protein>
<dbReference type="EMBL" id="NFLB01000003">
    <property type="protein sequence ID" value="OUQ05996.1"/>
    <property type="molecule type" value="Genomic_DNA"/>
</dbReference>
<name>A0A1Y4QL11_9FIRM</name>
<evidence type="ECO:0000313" key="2">
    <source>
        <dbReference type="EMBL" id="OUQ05996.1"/>
    </source>
</evidence>
<evidence type="ECO:0000313" key="3">
    <source>
        <dbReference type="Proteomes" id="UP000196258"/>
    </source>
</evidence>
<dbReference type="PANTHER" id="PTHR11358">
    <property type="entry name" value="ARGINASE/AGMATINASE"/>
    <property type="match status" value="1"/>
</dbReference>
<dbReference type="InterPro" id="IPR023696">
    <property type="entry name" value="Ureohydrolase_dom_sf"/>
</dbReference>
<sequence length="253" mass="29482">MNGKTENLVLDFSHTYPKDIEKHVGNLKRIDLSDIKETAMYCSLEAKQEIKRRLCNYGVHGIHFLDNGNYHYMTKIFAEKIHMPFSLVLFDHHNDMQQPLIHQLTGCGSWAAEMLQENIYLKQLILIGPNQETIREINDDFKDKLVCISINEIEEGLAQEEIKKIDVTLPAYISIDKDVLDHYHARTNWDQGNMSVYTLEKLLEEVFKHQEVIGVDICGECNLQEPLQQLIEDEKINCITNDILYHFLSRYIS</sequence>
<organism evidence="2 3">
    <name type="scientific">Thomasclavelia spiroformis</name>
    <dbReference type="NCBI Taxonomy" id="29348"/>
    <lineage>
        <taxon>Bacteria</taxon>
        <taxon>Bacillati</taxon>
        <taxon>Bacillota</taxon>
        <taxon>Erysipelotrichia</taxon>
        <taxon>Erysipelotrichales</taxon>
        <taxon>Coprobacillaceae</taxon>
        <taxon>Thomasclavelia</taxon>
    </lineage>
</organism>
<dbReference type="GO" id="GO:0046872">
    <property type="term" value="F:metal ion binding"/>
    <property type="evidence" value="ECO:0007669"/>
    <property type="project" value="InterPro"/>
</dbReference>